<evidence type="ECO:0000313" key="2">
    <source>
        <dbReference type="EMBL" id="QAB15578.1"/>
    </source>
</evidence>
<accession>A0A410H3R7</accession>
<proteinExistence type="predicted"/>
<dbReference type="SUPFAM" id="SSF53335">
    <property type="entry name" value="S-adenosyl-L-methionine-dependent methyltransferases"/>
    <property type="match status" value="1"/>
</dbReference>
<dbReference type="InterPro" id="IPR013216">
    <property type="entry name" value="Methyltransf_11"/>
</dbReference>
<dbReference type="InterPro" id="IPR029063">
    <property type="entry name" value="SAM-dependent_MTases_sf"/>
</dbReference>
<feature type="domain" description="Methyltransferase type 11" evidence="1">
    <location>
        <begin position="111"/>
        <end position="183"/>
    </location>
</feature>
<keyword evidence="2" id="KW-0489">Methyltransferase</keyword>
<keyword evidence="2" id="KW-0808">Transferase</keyword>
<dbReference type="EMBL" id="CP035033">
    <property type="protein sequence ID" value="QAB15578.1"/>
    <property type="molecule type" value="Genomic_DNA"/>
</dbReference>
<name>A0A410H3R7_9GAMM</name>
<protein>
    <submittedName>
        <fullName evidence="2">Methyltransferase domain-containing protein</fullName>
    </submittedName>
</protein>
<dbReference type="Pfam" id="PF08241">
    <property type="entry name" value="Methyltransf_11"/>
    <property type="match status" value="1"/>
</dbReference>
<keyword evidence="3" id="KW-1185">Reference proteome</keyword>
<dbReference type="GO" id="GO:0008757">
    <property type="term" value="F:S-adenosylmethionine-dependent methyltransferase activity"/>
    <property type="evidence" value="ECO:0007669"/>
    <property type="project" value="InterPro"/>
</dbReference>
<sequence length="318" mass="36292">MSQFQSQEVLKHALNLWWLRPENALALASYVINGVDLTPKDGEKTADFACGDGVNTFFKCGGRFTEDFDLFIAGAGQQKTTDVAAKDIDVFDYYDQAYRPVIEQTPTRGFTYGTDHKENLLKKAETLDFYQSLHLADLRDEVTGIEDGSLDKVYCNSLYWVAETDVALQAMKRKLKPSGVMVIDVFTTEKKELDWGKLMPGTPDLWQQMLNRGRQATNPGLRDESGWEMLFADCGLEVVESRDILPASLAHIWNLGMRPIFPMLNKMAANLSADNRMEIKQEWVEVFTELLLPVLEYPDLFGQDQRRYRMQYVLQQTA</sequence>
<dbReference type="Proteomes" id="UP000285478">
    <property type="component" value="Chromosome"/>
</dbReference>
<evidence type="ECO:0000313" key="3">
    <source>
        <dbReference type="Proteomes" id="UP000285478"/>
    </source>
</evidence>
<dbReference type="KEGG" id="htr:EPV75_07810"/>
<dbReference type="RefSeq" id="WP_128385009.1">
    <property type="nucleotide sequence ID" value="NZ_CP035033.1"/>
</dbReference>
<dbReference type="Gene3D" id="3.40.50.150">
    <property type="entry name" value="Vaccinia Virus protein VP39"/>
    <property type="match status" value="1"/>
</dbReference>
<reference evidence="2 3" key="1">
    <citation type="journal article" date="2018" name="Environ. Microbiol.">
        <title>Genomes of ubiquitous marine and hypersaline Hydrogenovibrio, Thiomicrorhabdus and Thiomicrospira spp. encode a diversity of mechanisms to sustain chemolithoautotrophy in heterogeneous environments.</title>
        <authorList>
            <person name="Scott K.M."/>
            <person name="Williams J."/>
            <person name="Porter C.M.B."/>
            <person name="Russel S."/>
            <person name="Harmer T.L."/>
            <person name="Paul J.H."/>
            <person name="Antonen K.M."/>
            <person name="Bridges M.K."/>
            <person name="Camper G.J."/>
            <person name="Campla C.K."/>
            <person name="Casella L.G."/>
            <person name="Chase E."/>
            <person name="Conrad J.W."/>
            <person name="Cruz M.C."/>
            <person name="Dunlap D.S."/>
            <person name="Duran L."/>
            <person name="Fahsbender E.M."/>
            <person name="Goldsmith D.B."/>
            <person name="Keeley R.F."/>
            <person name="Kondoff M.R."/>
            <person name="Kussy B.I."/>
            <person name="Lane M.K."/>
            <person name="Lawler S."/>
            <person name="Leigh B.A."/>
            <person name="Lewis C."/>
            <person name="Lostal L.M."/>
            <person name="Marking D."/>
            <person name="Mancera P.A."/>
            <person name="McClenthan E.C."/>
            <person name="McIntyre E.A."/>
            <person name="Mine J.A."/>
            <person name="Modi S."/>
            <person name="Moore B.D."/>
            <person name="Morgan W.A."/>
            <person name="Nelson K.M."/>
            <person name="Nguyen K.N."/>
            <person name="Ogburn N."/>
            <person name="Parrino D.G."/>
            <person name="Pedapudi A.D."/>
            <person name="Pelham R.P."/>
            <person name="Preece A.M."/>
            <person name="Rampersad E.A."/>
            <person name="Richardson J.C."/>
            <person name="Rodgers C.M."/>
            <person name="Schaffer B.L."/>
            <person name="Sheridan N.E."/>
            <person name="Solone M.R."/>
            <person name="Staley Z.R."/>
            <person name="Tabuchi M."/>
            <person name="Waide R.J."/>
            <person name="Wanjugi P.W."/>
            <person name="Young S."/>
            <person name="Clum A."/>
            <person name="Daum C."/>
            <person name="Huntemann M."/>
            <person name="Ivanova N."/>
            <person name="Kyrpides N."/>
            <person name="Mikhailova N."/>
            <person name="Palaniappan K."/>
            <person name="Pillay M."/>
            <person name="Reddy T.B.K."/>
            <person name="Shapiro N."/>
            <person name="Stamatis D."/>
            <person name="Varghese N."/>
            <person name="Woyke T."/>
            <person name="Boden R."/>
            <person name="Freyermuth S.K."/>
            <person name="Kerfeld C.A."/>
        </authorList>
    </citation>
    <scope>NUCLEOTIDE SEQUENCE [LARGE SCALE GENOMIC DNA]</scope>
    <source>
        <strain evidence="2 3">JR-2</strain>
    </source>
</reference>
<organism evidence="2 3">
    <name type="scientific">Hydrogenovibrio thermophilus</name>
    <dbReference type="NCBI Taxonomy" id="265883"/>
    <lineage>
        <taxon>Bacteria</taxon>
        <taxon>Pseudomonadati</taxon>
        <taxon>Pseudomonadota</taxon>
        <taxon>Gammaproteobacteria</taxon>
        <taxon>Thiotrichales</taxon>
        <taxon>Piscirickettsiaceae</taxon>
        <taxon>Hydrogenovibrio</taxon>
    </lineage>
</organism>
<dbReference type="GO" id="GO:0032259">
    <property type="term" value="P:methylation"/>
    <property type="evidence" value="ECO:0007669"/>
    <property type="project" value="UniProtKB-KW"/>
</dbReference>
<gene>
    <name evidence="2" type="ORF">EPV75_07810</name>
</gene>
<evidence type="ECO:0000259" key="1">
    <source>
        <dbReference type="Pfam" id="PF08241"/>
    </source>
</evidence>
<dbReference type="AlphaFoldDB" id="A0A410H3R7"/>